<dbReference type="Proteomes" id="UP000033607">
    <property type="component" value="Unassembled WGS sequence"/>
</dbReference>
<evidence type="ECO:0000313" key="2">
    <source>
        <dbReference type="EMBL" id="KKD39610.1"/>
    </source>
</evidence>
<sequence length="190" mass="21640">MAKQSLGNMVKEEAQKVNESEVQTVEAEVVSTEVQEEGTETPQRRKNPTKADLEVQITELTSEITELTSALEMSRENEQSLQEKVLHLQSEVEEKVKLIAQLQEELKRNDVTEELEKAQKAAFQLSENNAKLMAELEAIKTEKEQLKAHQKPQAQPVQKAQLPQLIRRPDHVQNQPKTSSDDFSQSTWLL</sequence>
<evidence type="ECO:0000313" key="3">
    <source>
        <dbReference type="Proteomes" id="UP000033607"/>
    </source>
</evidence>
<dbReference type="OrthoDB" id="457237at2"/>
<feature type="region of interest" description="Disordered" evidence="1">
    <location>
        <begin position="144"/>
        <end position="190"/>
    </location>
</feature>
<feature type="compositionally biased region" description="Basic and acidic residues" evidence="1">
    <location>
        <begin position="10"/>
        <end position="19"/>
    </location>
</feature>
<dbReference type="EMBL" id="LATL02000229">
    <property type="protein sequence ID" value="KKD39610.1"/>
    <property type="molecule type" value="Genomic_DNA"/>
</dbReference>
<feature type="compositionally biased region" description="Low complexity" evidence="1">
    <location>
        <begin position="151"/>
        <end position="164"/>
    </location>
</feature>
<reference evidence="2 3" key="1">
    <citation type="submission" date="2015-06" db="EMBL/GenBank/DDBJ databases">
        <title>Draft genome assembly of filamentous brackish cyanobacterium Limnoraphis robusta strain CS-951.</title>
        <authorList>
            <person name="Willis A."/>
            <person name="Parks M."/>
            <person name="Burford M.A."/>
        </authorList>
    </citation>
    <scope>NUCLEOTIDE SEQUENCE [LARGE SCALE GENOMIC DNA]</scope>
    <source>
        <strain evidence="2 3">CS-951</strain>
    </source>
</reference>
<dbReference type="RefSeq" id="WP_046276913.1">
    <property type="nucleotide sequence ID" value="NZ_LATL02000229.1"/>
</dbReference>
<feature type="compositionally biased region" description="Polar residues" evidence="1">
    <location>
        <begin position="172"/>
        <end position="190"/>
    </location>
</feature>
<proteinExistence type="predicted"/>
<protein>
    <submittedName>
        <fullName evidence="2">Uncharacterized protein</fullName>
    </submittedName>
</protein>
<gene>
    <name evidence="2" type="ORF">WN50_02460</name>
</gene>
<comment type="caution">
    <text evidence="2">The sequence shown here is derived from an EMBL/GenBank/DDBJ whole genome shotgun (WGS) entry which is preliminary data.</text>
</comment>
<name>A0A0F5YN59_9CYAN</name>
<feature type="region of interest" description="Disordered" evidence="1">
    <location>
        <begin position="1"/>
        <end position="52"/>
    </location>
</feature>
<dbReference type="AlphaFoldDB" id="A0A0F5YN59"/>
<organism evidence="2 3">
    <name type="scientific">Limnoraphis robusta CS-951</name>
    <dbReference type="NCBI Taxonomy" id="1637645"/>
    <lineage>
        <taxon>Bacteria</taxon>
        <taxon>Bacillati</taxon>
        <taxon>Cyanobacteriota</taxon>
        <taxon>Cyanophyceae</taxon>
        <taxon>Oscillatoriophycideae</taxon>
        <taxon>Oscillatoriales</taxon>
        <taxon>Sirenicapillariaceae</taxon>
        <taxon>Limnoraphis</taxon>
    </lineage>
</organism>
<accession>A0A0F5YN59</accession>
<evidence type="ECO:0000256" key="1">
    <source>
        <dbReference type="SAM" id="MobiDB-lite"/>
    </source>
</evidence>